<feature type="transmembrane region" description="Helical" evidence="5">
    <location>
        <begin position="37"/>
        <end position="55"/>
    </location>
</feature>
<comment type="subcellular location">
    <subcellularLocation>
        <location evidence="1">Membrane</location>
        <topology evidence="1">Multi-pass membrane protein</topology>
    </subcellularLocation>
</comment>
<feature type="transmembrane region" description="Helical" evidence="5">
    <location>
        <begin position="264"/>
        <end position="282"/>
    </location>
</feature>
<comment type="caution">
    <text evidence="7">The sequence shown here is derived from an EMBL/GenBank/DDBJ whole genome shotgun (WGS) entry which is preliminary data.</text>
</comment>
<dbReference type="InterPro" id="IPR050638">
    <property type="entry name" value="AA-Vitamin_Transporters"/>
</dbReference>
<reference evidence="7 8" key="1">
    <citation type="submission" date="2023-03" db="EMBL/GenBank/DDBJ databases">
        <title>Fodinicurvata sp. CAU 1616 isolated from sea sendiment.</title>
        <authorList>
            <person name="Kim W."/>
        </authorList>
    </citation>
    <scope>NUCLEOTIDE SEQUENCE [LARGE SCALE GENOMIC DNA]</scope>
    <source>
        <strain evidence="7 8">CAU 1616</strain>
    </source>
</reference>
<evidence type="ECO:0000256" key="4">
    <source>
        <dbReference type="ARBA" id="ARBA00023136"/>
    </source>
</evidence>
<feature type="transmembrane region" description="Helical" evidence="5">
    <location>
        <begin position="206"/>
        <end position="227"/>
    </location>
</feature>
<protein>
    <submittedName>
        <fullName evidence="7">EamA family transporter</fullName>
    </submittedName>
</protein>
<dbReference type="PANTHER" id="PTHR32322">
    <property type="entry name" value="INNER MEMBRANE TRANSPORTER"/>
    <property type="match status" value="1"/>
</dbReference>
<gene>
    <name evidence="7" type="ORF">P2G67_14710</name>
</gene>
<feature type="domain" description="EamA" evidence="6">
    <location>
        <begin position="147"/>
        <end position="281"/>
    </location>
</feature>
<organism evidence="7 8">
    <name type="scientific">Aquibaculum arenosum</name>
    <dbReference type="NCBI Taxonomy" id="3032591"/>
    <lineage>
        <taxon>Bacteria</taxon>
        <taxon>Pseudomonadati</taxon>
        <taxon>Pseudomonadota</taxon>
        <taxon>Alphaproteobacteria</taxon>
        <taxon>Rhodospirillales</taxon>
        <taxon>Rhodovibrionaceae</taxon>
        <taxon>Aquibaculum</taxon>
    </lineage>
</organism>
<proteinExistence type="predicted"/>
<keyword evidence="2 5" id="KW-0812">Transmembrane</keyword>
<name>A0ABT5YQH9_9PROT</name>
<evidence type="ECO:0000256" key="3">
    <source>
        <dbReference type="ARBA" id="ARBA00022989"/>
    </source>
</evidence>
<feature type="transmembrane region" description="Helical" evidence="5">
    <location>
        <begin position="93"/>
        <end position="112"/>
    </location>
</feature>
<dbReference type="EMBL" id="JARHUD010000010">
    <property type="protein sequence ID" value="MDF2097228.1"/>
    <property type="molecule type" value="Genomic_DNA"/>
</dbReference>
<dbReference type="InterPro" id="IPR037185">
    <property type="entry name" value="EmrE-like"/>
</dbReference>
<dbReference type="Gene3D" id="1.10.3730.20">
    <property type="match status" value="1"/>
</dbReference>
<dbReference type="SUPFAM" id="SSF103481">
    <property type="entry name" value="Multidrug resistance efflux transporter EmrE"/>
    <property type="match status" value="2"/>
</dbReference>
<dbReference type="RefSeq" id="WP_275824007.1">
    <property type="nucleotide sequence ID" value="NZ_JARHUD010000010.1"/>
</dbReference>
<dbReference type="Pfam" id="PF00892">
    <property type="entry name" value="EamA"/>
    <property type="match status" value="2"/>
</dbReference>
<dbReference type="InterPro" id="IPR000620">
    <property type="entry name" value="EamA_dom"/>
</dbReference>
<evidence type="ECO:0000256" key="1">
    <source>
        <dbReference type="ARBA" id="ARBA00004141"/>
    </source>
</evidence>
<feature type="transmembrane region" description="Helical" evidence="5">
    <location>
        <begin position="169"/>
        <end position="186"/>
    </location>
</feature>
<keyword evidence="3 5" id="KW-1133">Transmembrane helix</keyword>
<evidence type="ECO:0000256" key="5">
    <source>
        <dbReference type="SAM" id="Phobius"/>
    </source>
</evidence>
<feature type="transmembrane region" description="Helical" evidence="5">
    <location>
        <begin position="67"/>
        <end position="87"/>
    </location>
</feature>
<dbReference type="PANTHER" id="PTHR32322:SF9">
    <property type="entry name" value="AMINO-ACID METABOLITE EFFLUX PUMP-RELATED"/>
    <property type="match status" value="1"/>
</dbReference>
<evidence type="ECO:0000313" key="7">
    <source>
        <dbReference type="EMBL" id="MDF2097228.1"/>
    </source>
</evidence>
<accession>A0ABT5YQH9</accession>
<keyword evidence="8" id="KW-1185">Reference proteome</keyword>
<dbReference type="Proteomes" id="UP001215503">
    <property type="component" value="Unassembled WGS sequence"/>
</dbReference>
<sequence length="295" mass="31741">MTKAIKPLDFALFAVVMLIWGFNFAVSKTGLEQFPPMLLVALRFMIVSVVLLPFVPPPHGRWREIIALSVTLGTLHFALMFTGLAGIDASTAAIAIQLQVPFASLLAAFFFGDKLGWRRALGLATAFGGVIVIAGEPRLEGSYTALGMVVAAALVWAVSNVQVKKVSELSPWCVSAWMALFAWPQLLVLSLLTESGHWTALQEADWIGWGAVAYNALAVMVVGYGLWYRLLMRYDMNQAMPITLVVPVLGVASGVFVLGEPFTWSIAVGGLLTIGGVGIVVLRRPKIAAVASKRV</sequence>
<feature type="transmembrane region" description="Helical" evidence="5">
    <location>
        <begin position="141"/>
        <end position="157"/>
    </location>
</feature>
<feature type="domain" description="EamA" evidence="6">
    <location>
        <begin position="12"/>
        <end position="133"/>
    </location>
</feature>
<keyword evidence="4 5" id="KW-0472">Membrane</keyword>
<feature type="transmembrane region" description="Helical" evidence="5">
    <location>
        <begin position="239"/>
        <end position="258"/>
    </location>
</feature>
<evidence type="ECO:0000313" key="8">
    <source>
        <dbReference type="Proteomes" id="UP001215503"/>
    </source>
</evidence>
<feature type="transmembrane region" description="Helical" evidence="5">
    <location>
        <begin position="119"/>
        <end position="135"/>
    </location>
</feature>
<feature type="transmembrane region" description="Helical" evidence="5">
    <location>
        <begin position="7"/>
        <end position="25"/>
    </location>
</feature>
<evidence type="ECO:0000256" key="2">
    <source>
        <dbReference type="ARBA" id="ARBA00022692"/>
    </source>
</evidence>
<evidence type="ECO:0000259" key="6">
    <source>
        <dbReference type="Pfam" id="PF00892"/>
    </source>
</evidence>